<organism evidence="9 10">
    <name type="scientific">Nitrosospira multiformis (strain ATCC 25196 / NCIMB 11849 / C 71)</name>
    <dbReference type="NCBI Taxonomy" id="323848"/>
    <lineage>
        <taxon>Bacteria</taxon>
        <taxon>Pseudomonadati</taxon>
        <taxon>Pseudomonadota</taxon>
        <taxon>Betaproteobacteria</taxon>
        <taxon>Nitrosomonadales</taxon>
        <taxon>Nitrosomonadaceae</taxon>
        <taxon>Nitrosospira</taxon>
    </lineage>
</organism>
<keyword evidence="5 8" id="KW-0472">Membrane</keyword>
<dbReference type="InterPro" id="IPR000711">
    <property type="entry name" value="ATPase_OSCP/dsu"/>
</dbReference>
<dbReference type="HAMAP" id="MF_01416">
    <property type="entry name" value="ATP_synth_delta_bact"/>
    <property type="match status" value="1"/>
</dbReference>
<evidence type="ECO:0000313" key="9">
    <source>
        <dbReference type="EMBL" id="SEF38983.1"/>
    </source>
</evidence>
<dbReference type="PRINTS" id="PR00125">
    <property type="entry name" value="ATPASEDELTA"/>
</dbReference>
<sequence>MAETRTIARPYAEAVFKLAKNQNDLARWADTLQLAAAVAADENVRSLIGNPKISSRKLGELFLSVCGNRLNEEGRNFILLLAENGRLEILPEVNELYEQLKTRHEGVLDAKVISAFAMSDAQLKDLVTDLEAKFKRKIEAKVSVDADLIGGVIVEIGDEVLDASVRGKLEAMAVALKS</sequence>
<dbReference type="Pfam" id="PF00213">
    <property type="entry name" value="OSCP"/>
    <property type="match status" value="1"/>
</dbReference>
<evidence type="ECO:0000313" key="10">
    <source>
        <dbReference type="Proteomes" id="UP000236751"/>
    </source>
</evidence>
<dbReference type="EMBL" id="FNVK01000001">
    <property type="protein sequence ID" value="SEF38983.1"/>
    <property type="molecule type" value="Genomic_DNA"/>
</dbReference>
<dbReference type="NCBIfam" id="TIGR01145">
    <property type="entry name" value="ATP_synt_delta"/>
    <property type="match status" value="1"/>
</dbReference>
<evidence type="ECO:0000256" key="2">
    <source>
        <dbReference type="ARBA" id="ARBA00022448"/>
    </source>
</evidence>
<protein>
    <recommendedName>
        <fullName evidence="8">ATP synthase subunit delta</fullName>
    </recommendedName>
    <alternativeName>
        <fullName evidence="8">ATP synthase F(1) sector subunit delta</fullName>
    </alternativeName>
    <alternativeName>
        <fullName evidence="8">F-type ATPase subunit delta</fullName>
        <shortName evidence="8">F-ATPase subunit delta</shortName>
    </alternativeName>
</protein>
<keyword evidence="3 8" id="KW-0375">Hydrogen ion transport</keyword>
<keyword evidence="2 8" id="KW-0813">Transport</keyword>
<comment type="function">
    <text evidence="8">This protein is part of the stalk that links CF(0) to CF(1). It either transmits conformational changes from CF(0) to CF(1) or is implicated in proton conduction.</text>
</comment>
<dbReference type="Gene3D" id="1.10.520.20">
    <property type="entry name" value="N-terminal domain of the delta subunit of the F1F0-ATP synthase"/>
    <property type="match status" value="1"/>
</dbReference>
<comment type="subcellular location">
    <subcellularLocation>
        <location evidence="8">Cell inner membrane</location>
        <topology evidence="8">Peripheral membrane protein</topology>
    </subcellularLocation>
    <subcellularLocation>
        <location evidence="1">Membrane</location>
    </subcellularLocation>
</comment>
<keyword evidence="7 8" id="KW-0066">ATP synthesis</keyword>
<dbReference type="NCBIfam" id="NF004402">
    <property type="entry name" value="PRK05758.2-2"/>
    <property type="match status" value="1"/>
</dbReference>
<dbReference type="Proteomes" id="UP000236751">
    <property type="component" value="Unassembled WGS sequence"/>
</dbReference>
<gene>
    <name evidence="8" type="primary">atpH</name>
    <name evidence="9" type="ORF">SAMN05216403_10127</name>
</gene>
<evidence type="ECO:0000256" key="5">
    <source>
        <dbReference type="ARBA" id="ARBA00023136"/>
    </source>
</evidence>
<proteinExistence type="inferred from homology"/>
<name>A0A1H5RKV9_NITMU</name>
<dbReference type="SUPFAM" id="SSF47928">
    <property type="entry name" value="N-terminal domain of the delta subunit of the F1F0-ATP synthase"/>
    <property type="match status" value="1"/>
</dbReference>
<keyword evidence="8" id="KW-0997">Cell inner membrane</keyword>
<dbReference type="GO" id="GO:0046933">
    <property type="term" value="F:proton-transporting ATP synthase activity, rotational mechanism"/>
    <property type="evidence" value="ECO:0007669"/>
    <property type="project" value="UniProtKB-UniRule"/>
</dbReference>
<evidence type="ECO:0000256" key="3">
    <source>
        <dbReference type="ARBA" id="ARBA00022781"/>
    </source>
</evidence>
<evidence type="ECO:0000256" key="1">
    <source>
        <dbReference type="ARBA" id="ARBA00004370"/>
    </source>
</evidence>
<comment type="function">
    <text evidence="8">F(1)F(0) ATP synthase produces ATP from ADP in the presence of a proton or sodium gradient. F-type ATPases consist of two structural domains, F(1) containing the extramembraneous catalytic core and F(0) containing the membrane proton channel, linked together by a central stalk and a peripheral stalk. During catalysis, ATP synthesis in the catalytic domain of F(1) is coupled via a rotary mechanism of the central stalk subunits to proton translocation.</text>
</comment>
<keyword evidence="6 8" id="KW-0139">CF(1)</keyword>
<dbReference type="OrthoDB" id="9816221at2"/>
<keyword evidence="4 8" id="KW-0406">Ion transport</keyword>
<dbReference type="InterPro" id="IPR026015">
    <property type="entry name" value="ATP_synth_OSCP/delta_N_sf"/>
</dbReference>
<comment type="subunit">
    <text evidence="8">F-type ATPases have 2 components, F(1) - the catalytic core - and F(0) - the membrane proton channel. F(1) has five subunits: alpha(3), beta(3), gamma(1), delta(1), epsilon(1). F(0) has three main subunits: a(1), b(2) and c(10-14). The alpha and beta chains form an alternating ring which encloses part of the gamma chain. F(1) is attached to F(0) by a central stalk formed by the gamma and epsilon chains, while a peripheral stalk is formed by the delta and b chains.</text>
</comment>
<dbReference type="GO" id="GO:0005886">
    <property type="term" value="C:plasma membrane"/>
    <property type="evidence" value="ECO:0007669"/>
    <property type="project" value="UniProtKB-SubCell"/>
</dbReference>
<evidence type="ECO:0000256" key="4">
    <source>
        <dbReference type="ARBA" id="ARBA00023065"/>
    </source>
</evidence>
<dbReference type="RefSeq" id="WP_011379669.1">
    <property type="nucleotide sequence ID" value="NC_007614.1"/>
</dbReference>
<reference evidence="9 10" key="1">
    <citation type="submission" date="2016-10" db="EMBL/GenBank/DDBJ databases">
        <authorList>
            <person name="de Groot N.N."/>
        </authorList>
    </citation>
    <scope>NUCLEOTIDE SEQUENCE [LARGE SCALE GENOMIC DNA]</scope>
    <source>
        <strain evidence="9 10">Nl13</strain>
    </source>
</reference>
<comment type="similarity">
    <text evidence="8">Belongs to the ATPase delta chain family.</text>
</comment>
<dbReference type="SMR" id="A0A1H5RKV9"/>
<accession>A0A1H5RKV9</accession>
<dbReference type="KEGG" id="nmu:Nmul_A0307"/>
<evidence type="ECO:0000256" key="7">
    <source>
        <dbReference type="ARBA" id="ARBA00023310"/>
    </source>
</evidence>
<dbReference type="GO" id="GO:0045259">
    <property type="term" value="C:proton-transporting ATP synthase complex"/>
    <property type="evidence" value="ECO:0007669"/>
    <property type="project" value="UniProtKB-KW"/>
</dbReference>
<keyword evidence="8" id="KW-1003">Cell membrane</keyword>
<evidence type="ECO:0000256" key="8">
    <source>
        <dbReference type="HAMAP-Rule" id="MF_01416"/>
    </source>
</evidence>
<dbReference type="AlphaFoldDB" id="A0A1H5RKV9"/>
<dbReference type="PANTHER" id="PTHR11910">
    <property type="entry name" value="ATP SYNTHASE DELTA CHAIN"/>
    <property type="match status" value="1"/>
</dbReference>
<evidence type="ECO:0000256" key="6">
    <source>
        <dbReference type="ARBA" id="ARBA00023196"/>
    </source>
</evidence>